<dbReference type="CDD" id="cd02109">
    <property type="entry name" value="arch_bact_SO_family_Moco"/>
    <property type="match status" value="1"/>
</dbReference>
<keyword evidence="4" id="KW-1185">Reference proteome</keyword>
<dbReference type="Gene3D" id="3.90.420.10">
    <property type="entry name" value="Oxidoreductase, molybdopterin-binding domain"/>
    <property type="match status" value="1"/>
</dbReference>
<name>A0A7I9VQ30_9BACT</name>
<dbReference type="SUPFAM" id="SSF56524">
    <property type="entry name" value="Oxidoreductase molybdopterin-binding domain"/>
    <property type="match status" value="1"/>
</dbReference>
<accession>A0A7I9VQ30</accession>
<dbReference type="AlphaFoldDB" id="A0A7I9VQ30"/>
<feature type="domain" description="Oxidoreductase molybdopterin-binding" evidence="2">
    <location>
        <begin position="67"/>
        <end position="210"/>
    </location>
</feature>
<evidence type="ECO:0000259" key="2">
    <source>
        <dbReference type="Pfam" id="PF00174"/>
    </source>
</evidence>
<proteinExistence type="predicted"/>
<feature type="region of interest" description="Disordered" evidence="1">
    <location>
        <begin position="26"/>
        <end position="65"/>
    </location>
</feature>
<dbReference type="EMBL" id="BJTG01000008">
    <property type="protein sequence ID" value="GEJ58513.1"/>
    <property type="molecule type" value="Genomic_DNA"/>
</dbReference>
<dbReference type="InterPro" id="IPR000572">
    <property type="entry name" value="OxRdtase_Mopterin-bd_dom"/>
</dbReference>
<dbReference type="PANTHER" id="PTHR43032">
    <property type="entry name" value="PROTEIN-METHIONINE-SULFOXIDE REDUCTASE"/>
    <property type="match status" value="1"/>
</dbReference>
<evidence type="ECO:0000313" key="4">
    <source>
        <dbReference type="Proteomes" id="UP000503640"/>
    </source>
</evidence>
<sequence length="228" mass="25181">MQATLAGLEEGRRALRARFDVRMRATPSLSDRTPLGSGPPNRHGMPRLPPGQGEQDELPVLDLGDQPETPLDRWTLAIDGAVEAPVTLSWADLLALPQVELAADFHCVTGWSMLDLTWRGVPLDALLGLARPAADATHLLVHGRDGYVTNLPLEEALKADVLVAHGLGGGPLPREHGGPARLVVPQLYGWKSAKWVSRLELMTHDRRGYWEIRGYSNTGYPWRDDREW</sequence>
<dbReference type="PANTHER" id="PTHR43032:SF4">
    <property type="entry name" value="OXIDOREDUCTASE MOLYBDOPTERIN-BINDING DOMAIN-CONTAINING PROTEIN"/>
    <property type="match status" value="1"/>
</dbReference>
<evidence type="ECO:0000256" key="1">
    <source>
        <dbReference type="SAM" id="MobiDB-lite"/>
    </source>
</evidence>
<reference evidence="4" key="1">
    <citation type="journal article" date="2020" name="Appl. Environ. Microbiol.">
        <title>Diazotrophic Anaeromyxobacter Isolates from Soils.</title>
        <authorList>
            <person name="Masuda Y."/>
            <person name="Yamanaka H."/>
            <person name="Xu Z.X."/>
            <person name="Shiratori Y."/>
            <person name="Aono T."/>
            <person name="Amachi S."/>
            <person name="Senoo K."/>
            <person name="Itoh H."/>
        </authorList>
    </citation>
    <scope>NUCLEOTIDE SEQUENCE [LARGE SCALE GENOMIC DNA]</scope>
    <source>
        <strain evidence="4">R267</strain>
    </source>
</reference>
<dbReference type="InterPro" id="IPR036374">
    <property type="entry name" value="OxRdtase_Mopterin-bd_sf"/>
</dbReference>
<dbReference type="Pfam" id="PF00174">
    <property type="entry name" value="Oxidored_molyb"/>
    <property type="match status" value="1"/>
</dbReference>
<evidence type="ECO:0000313" key="3">
    <source>
        <dbReference type="EMBL" id="GEJ58513.1"/>
    </source>
</evidence>
<gene>
    <name evidence="3" type="ORF">AMYX_32540</name>
</gene>
<comment type="caution">
    <text evidence="3">The sequence shown here is derived from an EMBL/GenBank/DDBJ whole genome shotgun (WGS) entry which is preliminary data.</text>
</comment>
<dbReference type="Proteomes" id="UP000503640">
    <property type="component" value="Unassembled WGS sequence"/>
</dbReference>
<organism evidence="3 4">
    <name type="scientific">Anaeromyxobacter diazotrophicus</name>
    <dbReference type="NCBI Taxonomy" id="2590199"/>
    <lineage>
        <taxon>Bacteria</taxon>
        <taxon>Pseudomonadati</taxon>
        <taxon>Myxococcota</taxon>
        <taxon>Myxococcia</taxon>
        <taxon>Myxococcales</taxon>
        <taxon>Cystobacterineae</taxon>
        <taxon>Anaeromyxobacteraceae</taxon>
        <taxon>Anaeromyxobacter</taxon>
    </lineage>
</organism>
<protein>
    <submittedName>
        <fullName evidence="3">Sulfite oxidase-like oxidoreductase</fullName>
    </submittedName>
</protein>